<dbReference type="InterPro" id="IPR015424">
    <property type="entry name" value="PyrdxlP-dep_Trfase"/>
</dbReference>
<gene>
    <name evidence="7" type="ORF">AT03_12805</name>
</gene>
<dbReference type="GO" id="GO:0003700">
    <property type="term" value="F:DNA-binding transcription factor activity"/>
    <property type="evidence" value="ECO:0007669"/>
    <property type="project" value="InterPro"/>
</dbReference>
<protein>
    <submittedName>
        <fullName evidence="7">GntR family transcriptional regulator</fullName>
    </submittedName>
</protein>
<evidence type="ECO:0000256" key="2">
    <source>
        <dbReference type="ARBA" id="ARBA00022898"/>
    </source>
</evidence>
<evidence type="ECO:0000256" key="3">
    <source>
        <dbReference type="ARBA" id="ARBA00023015"/>
    </source>
</evidence>
<evidence type="ECO:0000256" key="5">
    <source>
        <dbReference type="ARBA" id="ARBA00023163"/>
    </source>
</evidence>
<reference evidence="7 8" key="1">
    <citation type="journal article" date="2014" name="Gut Pathog.">
        <title>Gene clusters of Hafnia alvei strain FB1 important in survival and pathogenesis: a draft genome perspective.</title>
        <authorList>
            <person name="Tan J.Y."/>
            <person name="Yin W.F."/>
            <person name="Chan K.G."/>
        </authorList>
    </citation>
    <scope>NUCLEOTIDE SEQUENCE [LARGE SCALE GENOMIC DNA]</scope>
    <source>
        <strain evidence="7 8">FB1</strain>
    </source>
</reference>
<dbReference type="AlphaFoldDB" id="A0A097R380"/>
<dbReference type="InterPro" id="IPR015421">
    <property type="entry name" value="PyrdxlP-dep_Trfase_major"/>
</dbReference>
<dbReference type="PRINTS" id="PR00035">
    <property type="entry name" value="HTHGNTR"/>
</dbReference>
<dbReference type="PATRIC" id="fig|1453496.5.peg.2606"/>
<dbReference type="SUPFAM" id="SSF53383">
    <property type="entry name" value="PLP-dependent transferases"/>
    <property type="match status" value="1"/>
</dbReference>
<dbReference type="InterPro" id="IPR036388">
    <property type="entry name" value="WH-like_DNA-bd_sf"/>
</dbReference>
<dbReference type="Gene3D" id="1.10.10.10">
    <property type="entry name" value="Winged helix-like DNA-binding domain superfamily/Winged helix DNA-binding domain"/>
    <property type="match status" value="1"/>
</dbReference>
<evidence type="ECO:0000313" key="7">
    <source>
        <dbReference type="EMBL" id="AIU73181.1"/>
    </source>
</evidence>
<dbReference type="KEGG" id="hav:AT03_12805"/>
<keyword evidence="5" id="KW-0804">Transcription</keyword>
<dbReference type="Pfam" id="PF00392">
    <property type="entry name" value="GntR"/>
    <property type="match status" value="1"/>
</dbReference>
<evidence type="ECO:0000256" key="4">
    <source>
        <dbReference type="ARBA" id="ARBA00023125"/>
    </source>
</evidence>
<accession>A0A097R380</accession>
<dbReference type="EMBL" id="CP009706">
    <property type="protein sequence ID" value="AIU73181.1"/>
    <property type="molecule type" value="Genomic_DNA"/>
</dbReference>
<evidence type="ECO:0000259" key="6">
    <source>
        <dbReference type="PROSITE" id="PS50949"/>
    </source>
</evidence>
<dbReference type="CDD" id="cd00609">
    <property type="entry name" value="AAT_like"/>
    <property type="match status" value="1"/>
</dbReference>
<dbReference type="RefSeq" id="WP_025797131.1">
    <property type="nucleotide sequence ID" value="NZ_CP009706.1"/>
</dbReference>
<dbReference type="HOGENOM" id="CLU_017584_0_1_6"/>
<proteinExistence type="inferred from homology"/>
<sequence length="490" mass="54897">MLSFNLDRHDSLSLQKQIYQQIYTALHNGVLTNGERLPSIRELGEKLQVSRNTITAVYEKLVLEGFIASRPGVGYNVILSSRVELPESKTPQSDLDHPPSVLQTQAPDTYVDVDSPMFFSLGNPDESSFPWQRWRSWNNKASRSKHLLMTRYHPPAGLMSLRQELVKYLANARGIHTDAEHIIITNGVQEGLALIARTLLTPQEHIAVESPCYSGAWNLFSSCTPHIHAIPVDDFGLQTQGLPDQQCALAYVTPSHQYPVGGTLPLERRKMLLDWSRRSNAYVIEDDYDTTFLYGTQPLPALKSLENANNVIYLSSFSKTLGPGMRIGFMVCPERLVAPILNLKALWNHGASWLYQQFLADFMHDQGYHRHLRKLEIEYGARQKLLREGLMTLFPSATLLGTSSGLHITLKTSLSAQTVSQLRERCLREGVRFDTLGSMCNGSENAYLAENQDTLMLFGFSALSQGHIRLALEIIGKACRELGISSIGRA</sequence>
<organism evidence="7 8">
    <name type="scientific">Hafnia alvei FB1</name>
    <dbReference type="NCBI Taxonomy" id="1453496"/>
    <lineage>
        <taxon>Bacteria</taxon>
        <taxon>Pseudomonadati</taxon>
        <taxon>Pseudomonadota</taxon>
        <taxon>Gammaproteobacteria</taxon>
        <taxon>Enterobacterales</taxon>
        <taxon>Hafniaceae</taxon>
        <taxon>Hafnia</taxon>
    </lineage>
</organism>
<dbReference type="Gene3D" id="3.40.640.10">
    <property type="entry name" value="Type I PLP-dependent aspartate aminotransferase-like (Major domain)"/>
    <property type="match status" value="1"/>
</dbReference>
<keyword evidence="4" id="KW-0238">DNA-binding</keyword>
<dbReference type="PANTHER" id="PTHR46577">
    <property type="entry name" value="HTH-TYPE TRANSCRIPTIONAL REGULATORY PROTEIN GABR"/>
    <property type="match status" value="1"/>
</dbReference>
<dbReference type="CDD" id="cd07377">
    <property type="entry name" value="WHTH_GntR"/>
    <property type="match status" value="1"/>
</dbReference>
<dbReference type="SMART" id="SM00345">
    <property type="entry name" value="HTH_GNTR"/>
    <property type="match status" value="1"/>
</dbReference>
<dbReference type="Proteomes" id="UP000029986">
    <property type="component" value="Chromosome"/>
</dbReference>
<evidence type="ECO:0000313" key="8">
    <source>
        <dbReference type="Proteomes" id="UP000029986"/>
    </source>
</evidence>
<evidence type="ECO:0000256" key="1">
    <source>
        <dbReference type="ARBA" id="ARBA00005384"/>
    </source>
</evidence>
<dbReference type="OrthoDB" id="9808770at2"/>
<keyword evidence="2" id="KW-0663">Pyridoxal phosphate</keyword>
<dbReference type="Pfam" id="PF00155">
    <property type="entry name" value="Aminotran_1_2"/>
    <property type="match status" value="1"/>
</dbReference>
<dbReference type="InterPro" id="IPR036390">
    <property type="entry name" value="WH_DNA-bd_sf"/>
</dbReference>
<dbReference type="GO" id="GO:0030170">
    <property type="term" value="F:pyridoxal phosphate binding"/>
    <property type="evidence" value="ECO:0007669"/>
    <property type="project" value="InterPro"/>
</dbReference>
<dbReference type="eggNOG" id="COG1167">
    <property type="taxonomic scope" value="Bacteria"/>
</dbReference>
<dbReference type="InterPro" id="IPR004839">
    <property type="entry name" value="Aminotransferase_I/II_large"/>
</dbReference>
<dbReference type="PROSITE" id="PS50949">
    <property type="entry name" value="HTH_GNTR"/>
    <property type="match status" value="1"/>
</dbReference>
<dbReference type="InterPro" id="IPR051446">
    <property type="entry name" value="HTH_trans_reg/aminotransferase"/>
</dbReference>
<keyword evidence="8" id="KW-1185">Reference proteome</keyword>
<dbReference type="InterPro" id="IPR000524">
    <property type="entry name" value="Tscrpt_reg_HTH_GntR"/>
</dbReference>
<name>A0A097R380_HAFAL</name>
<feature type="domain" description="HTH gntR-type" evidence="6">
    <location>
        <begin position="12"/>
        <end position="80"/>
    </location>
</feature>
<dbReference type="GO" id="GO:0003677">
    <property type="term" value="F:DNA binding"/>
    <property type="evidence" value="ECO:0007669"/>
    <property type="project" value="UniProtKB-KW"/>
</dbReference>
<dbReference type="SUPFAM" id="SSF46785">
    <property type="entry name" value="Winged helix' DNA-binding domain"/>
    <property type="match status" value="1"/>
</dbReference>
<dbReference type="PANTHER" id="PTHR46577:SF1">
    <property type="entry name" value="HTH-TYPE TRANSCRIPTIONAL REGULATORY PROTEIN GABR"/>
    <property type="match status" value="1"/>
</dbReference>
<keyword evidence="3" id="KW-0805">Transcription regulation</keyword>
<comment type="similarity">
    <text evidence="1">In the C-terminal section; belongs to the class-I pyridoxal-phosphate-dependent aminotransferase family.</text>
</comment>